<gene>
    <name evidence="2" type="ORF">LDAN0321_LOCUS2837</name>
</gene>
<evidence type="ECO:0000256" key="1">
    <source>
        <dbReference type="SAM" id="Phobius"/>
    </source>
</evidence>
<feature type="transmembrane region" description="Helical" evidence="1">
    <location>
        <begin position="110"/>
        <end position="128"/>
    </location>
</feature>
<keyword evidence="1" id="KW-0472">Membrane</keyword>
<name>A0A7S2NUG0_9STRA</name>
<accession>A0A7S2NUG0</accession>
<organism evidence="2">
    <name type="scientific">Leptocylindrus danicus</name>
    <dbReference type="NCBI Taxonomy" id="163516"/>
    <lineage>
        <taxon>Eukaryota</taxon>
        <taxon>Sar</taxon>
        <taxon>Stramenopiles</taxon>
        <taxon>Ochrophyta</taxon>
        <taxon>Bacillariophyta</taxon>
        <taxon>Coscinodiscophyceae</taxon>
        <taxon>Chaetocerotophycidae</taxon>
        <taxon>Leptocylindrales</taxon>
        <taxon>Leptocylindraceae</taxon>
        <taxon>Leptocylindrus</taxon>
    </lineage>
</organism>
<proteinExistence type="predicted"/>
<reference evidence="2" key="1">
    <citation type="submission" date="2021-01" db="EMBL/GenBank/DDBJ databases">
        <authorList>
            <person name="Corre E."/>
            <person name="Pelletier E."/>
            <person name="Niang G."/>
            <person name="Scheremetjew M."/>
            <person name="Finn R."/>
            <person name="Kale V."/>
            <person name="Holt S."/>
            <person name="Cochrane G."/>
            <person name="Meng A."/>
            <person name="Brown T."/>
            <person name="Cohen L."/>
        </authorList>
    </citation>
    <scope>NUCLEOTIDE SEQUENCE</scope>
    <source>
        <strain evidence="2">B650</strain>
    </source>
</reference>
<dbReference type="EMBL" id="HBGY01004710">
    <property type="protein sequence ID" value="CAD9561014.1"/>
    <property type="molecule type" value="Transcribed_RNA"/>
</dbReference>
<sequence length="188" mass="21275">MGANSSTEDVRQPLVNEARRSETLNRAVRSIEEACPSYCIKVQTDVSGTRAVVILYKGSLVLLWFAFVFGALFAGCVVQGCYPYYRWVIYIDTTQNGCVDYIFGVKDNNSFRRLAACIFVPIACICCVNREYTRVRDLVHDAMVAEGLTIEDESPDTYREYMKSEKLNDKKFLEQGVSESMRNVEVAV</sequence>
<feature type="transmembrane region" description="Helical" evidence="1">
    <location>
        <begin position="60"/>
        <end position="85"/>
    </location>
</feature>
<dbReference type="AlphaFoldDB" id="A0A7S2NUG0"/>
<evidence type="ECO:0000313" key="2">
    <source>
        <dbReference type="EMBL" id="CAD9561014.1"/>
    </source>
</evidence>
<keyword evidence="1" id="KW-1133">Transmembrane helix</keyword>
<protein>
    <submittedName>
        <fullName evidence="2">Uncharacterized protein</fullName>
    </submittedName>
</protein>
<keyword evidence="1" id="KW-0812">Transmembrane</keyword>